<feature type="compositionally biased region" description="Basic residues" evidence="1">
    <location>
        <begin position="118"/>
        <end position="129"/>
    </location>
</feature>
<dbReference type="EMBL" id="KV918971">
    <property type="protein sequence ID" value="OSX73955.1"/>
    <property type="molecule type" value="Genomic_DNA"/>
</dbReference>
<accession>A0A1X6NZJ2</accession>
<dbReference type="AlphaFoldDB" id="A0A1X6NZJ2"/>
<evidence type="ECO:0000313" key="2">
    <source>
        <dbReference type="EMBL" id="OSX73955.1"/>
    </source>
</evidence>
<evidence type="ECO:0000256" key="1">
    <source>
        <dbReference type="SAM" id="MobiDB-lite"/>
    </source>
</evidence>
<proteinExistence type="predicted"/>
<protein>
    <submittedName>
        <fullName evidence="2">Uncharacterized protein</fullName>
    </submittedName>
</protein>
<evidence type="ECO:0000313" key="3">
    <source>
        <dbReference type="Proteomes" id="UP000218209"/>
    </source>
</evidence>
<gene>
    <name evidence="2" type="ORF">BU14_0317s0015</name>
</gene>
<feature type="compositionally biased region" description="Basic residues" evidence="1">
    <location>
        <begin position="60"/>
        <end position="77"/>
    </location>
</feature>
<name>A0A1X6NZJ2_PORUM</name>
<organism evidence="2 3">
    <name type="scientific">Porphyra umbilicalis</name>
    <name type="common">Purple laver</name>
    <name type="synonym">Red alga</name>
    <dbReference type="NCBI Taxonomy" id="2786"/>
    <lineage>
        <taxon>Eukaryota</taxon>
        <taxon>Rhodophyta</taxon>
        <taxon>Bangiophyceae</taxon>
        <taxon>Bangiales</taxon>
        <taxon>Bangiaceae</taxon>
        <taxon>Porphyra</taxon>
    </lineage>
</organism>
<feature type="compositionally biased region" description="Polar residues" evidence="1">
    <location>
        <begin position="9"/>
        <end position="26"/>
    </location>
</feature>
<reference evidence="2 3" key="1">
    <citation type="submission" date="2017-03" db="EMBL/GenBank/DDBJ databases">
        <title>WGS assembly of Porphyra umbilicalis.</title>
        <authorList>
            <person name="Brawley S.H."/>
            <person name="Blouin N.A."/>
            <person name="Ficko-Blean E."/>
            <person name="Wheeler G.L."/>
            <person name="Lohr M."/>
            <person name="Goodson H.V."/>
            <person name="Jenkins J.W."/>
            <person name="Blaby-Haas C.E."/>
            <person name="Helliwell K.E."/>
            <person name="Chan C."/>
            <person name="Marriage T."/>
            <person name="Bhattacharya D."/>
            <person name="Klein A.S."/>
            <person name="Badis Y."/>
            <person name="Brodie J."/>
            <person name="Cao Y."/>
            <person name="Collen J."/>
            <person name="Dittami S.M."/>
            <person name="Gachon C.M."/>
            <person name="Green B.R."/>
            <person name="Karpowicz S."/>
            <person name="Kim J.W."/>
            <person name="Kudahl U."/>
            <person name="Lin S."/>
            <person name="Michel G."/>
            <person name="Mittag M."/>
            <person name="Olson B.J."/>
            <person name="Pangilinan J."/>
            <person name="Peng Y."/>
            <person name="Qiu H."/>
            <person name="Shu S."/>
            <person name="Singer J.T."/>
            <person name="Smith A.G."/>
            <person name="Sprecher B.N."/>
            <person name="Wagner V."/>
            <person name="Wang W."/>
            <person name="Wang Z.-Y."/>
            <person name="Yan J."/>
            <person name="Yarish C."/>
            <person name="Zoeuner-Riek S."/>
            <person name="Zhuang Y."/>
            <person name="Zou Y."/>
            <person name="Lindquist E.A."/>
            <person name="Grimwood J."/>
            <person name="Barry K."/>
            <person name="Rokhsar D.S."/>
            <person name="Schmutz J."/>
            <person name="Stiller J.W."/>
            <person name="Grossman A.R."/>
            <person name="Prochnik S.E."/>
        </authorList>
    </citation>
    <scope>NUCLEOTIDE SEQUENCE [LARGE SCALE GENOMIC DNA]</scope>
    <source>
        <strain evidence="2">4086291</strain>
    </source>
</reference>
<feature type="compositionally biased region" description="Low complexity" evidence="1">
    <location>
        <begin position="87"/>
        <end position="97"/>
    </location>
</feature>
<sequence>MHSAHSRSSEGGETTPAFRQQVQTATGGRPAATFRHQRQPNGQNDPKAGAHPAGGAPTPRPRRSANARPLTPHRRRPAPLTRPPQTAPTAHAAGARAPAPPPFPNTRRGGGACPQSGRPRRRAAAPPRR</sequence>
<dbReference type="Proteomes" id="UP000218209">
    <property type="component" value="Unassembled WGS sequence"/>
</dbReference>
<keyword evidence="3" id="KW-1185">Reference proteome</keyword>
<feature type="region of interest" description="Disordered" evidence="1">
    <location>
        <begin position="1"/>
        <end position="129"/>
    </location>
</feature>
<feature type="compositionally biased region" description="Low complexity" evidence="1">
    <location>
        <begin position="46"/>
        <end position="57"/>
    </location>
</feature>